<dbReference type="Proteomes" id="UP001365405">
    <property type="component" value="Unassembled WGS sequence"/>
</dbReference>
<dbReference type="Gene3D" id="3.40.920.10">
    <property type="entry name" value="Pyruvate-ferredoxin oxidoreductase, PFOR, domain III"/>
    <property type="match status" value="1"/>
</dbReference>
<feature type="domain" description="DUF6537" evidence="3">
    <location>
        <begin position="262"/>
        <end position="470"/>
    </location>
</feature>
<reference evidence="4 5" key="1">
    <citation type="submission" date="2024-04" db="EMBL/GenBank/DDBJ databases">
        <title>Novel species of the genus Ideonella isolated from streams.</title>
        <authorList>
            <person name="Lu H."/>
        </authorList>
    </citation>
    <scope>NUCLEOTIDE SEQUENCE [LARGE SCALE GENOMIC DNA]</scope>
    <source>
        <strain evidence="4 5">DXS22W</strain>
    </source>
</reference>
<dbReference type="Pfam" id="PF01558">
    <property type="entry name" value="POR"/>
    <property type="match status" value="1"/>
</dbReference>
<protein>
    <submittedName>
        <fullName evidence="4">Indolepyruvate oxidoreductase subunit beta family protein</fullName>
    </submittedName>
</protein>
<dbReference type="SUPFAM" id="SSF53323">
    <property type="entry name" value="Pyruvate-ferredoxin oxidoreductase, PFOR, domain III"/>
    <property type="match status" value="1"/>
</dbReference>
<accession>A0ABU9CP16</accession>
<evidence type="ECO:0000259" key="3">
    <source>
        <dbReference type="Pfam" id="PF20169"/>
    </source>
</evidence>
<evidence type="ECO:0000256" key="1">
    <source>
        <dbReference type="ARBA" id="ARBA00023002"/>
    </source>
</evidence>
<evidence type="ECO:0000313" key="5">
    <source>
        <dbReference type="Proteomes" id="UP001365405"/>
    </source>
</evidence>
<keyword evidence="1" id="KW-0560">Oxidoreductase</keyword>
<comment type="caution">
    <text evidence="4">The sequence shown here is derived from an EMBL/GenBank/DDBJ whole genome shotgun (WGS) entry which is preliminary data.</text>
</comment>
<name>A0ABU9CP16_9BURK</name>
<dbReference type="EMBL" id="JBBUTH010000012">
    <property type="protein sequence ID" value="MEK8053562.1"/>
    <property type="molecule type" value="Genomic_DNA"/>
</dbReference>
<dbReference type="InterPro" id="IPR002869">
    <property type="entry name" value="Pyrv_flavodox_OxRed_cen"/>
</dbReference>
<dbReference type="Pfam" id="PF20169">
    <property type="entry name" value="DUF6537"/>
    <property type="match status" value="1"/>
</dbReference>
<evidence type="ECO:0000313" key="4">
    <source>
        <dbReference type="EMBL" id="MEK8053562.1"/>
    </source>
</evidence>
<dbReference type="NCBIfam" id="NF006179">
    <property type="entry name" value="PRK08312.1"/>
    <property type="match status" value="1"/>
</dbReference>
<dbReference type="InterPro" id="IPR046667">
    <property type="entry name" value="DUF6537"/>
</dbReference>
<feature type="domain" description="Pyruvate/ketoisovalerate oxidoreductase catalytic" evidence="2">
    <location>
        <begin position="21"/>
        <end position="207"/>
    </location>
</feature>
<organism evidence="4 5">
    <name type="scientific">Pseudaquabacterium inlustre</name>
    <dbReference type="NCBI Taxonomy" id="2984192"/>
    <lineage>
        <taxon>Bacteria</taxon>
        <taxon>Pseudomonadati</taxon>
        <taxon>Pseudomonadota</taxon>
        <taxon>Betaproteobacteria</taxon>
        <taxon>Burkholderiales</taxon>
        <taxon>Sphaerotilaceae</taxon>
        <taxon>Pseudaquabacterium</taxon>
    </lineage>
</organism>
<proteinExistence type="predicted"/>
<dbReference type="PANTHER" id="PTHR43854:SF1">
    <property type="entry name" value="INDOLEPYRUVATE OXIDOREDUCTASE SUBUNIT IORB"/>
    <property type="match status" value="1"/>
</dbReference>
<dbReference type="PANTHER" id="PTHR43854">
    <property type="entry name" value="INDOLEPYRUVATE OXIDOREDUCTASE SUBUNIT IORB"/>
    <property type="match status" value="1"/>
</dbReference>
<sequence length="513" mass="54857">MTPQSDKRPPRQFNIAVLALGGQGGGVLVDWIVNLAEHAGWTAQSTSVAGVAQRTGATVYYIELVEPTPGRTPVLAQMAVPGQVDVLLAAELMEAGRAVERGFVTPERTLVVASSHRTYAVQEKMVPGNGVADSAAVLALVQRSARRLVAADLQALAVQHGSVISASLFGALAGAGVLPFAQADFEAVVQRSGVGVQPSLAALRAAAELAARDAALPTLPAPAAAMQQPARPLPERAAAPALQNLLDRIRRDFPRPAWDWLGEGLARVTDWQDTAYGAEYLDRVAPLAAADTGADGHALSIEAARWVAVAMSYDDVIRVAALKTRAERSARLRAEVGASADAVFGSEEYFHPRLEEALGTLPRALADWLDARPALRQAVADRLDRGRRIQSHSLRGHLMLRGVAGLRRWRRGSRRHAQEMAHLQAWLQQVQQALAGGDPALAVELLRCRRLVKGYSDTHARGSSRFDQLMGAARRLSGRPQAAARLAQLREAALRDAEGQALRQALQAMDLAA</sequence>
<dbReference type="InterPro" id="IPR019752">
    <property type="entry name" value="Pyrv/ketoisovalerate_OxRed_cat"/>
</dbReference>
<gene>
    <name evidence="4" type="ORF">AACH10_25120</name>
</gene>
<keyword evidence="5" id="KW-1185">Reference proteome</keyword>
<dbReference type="RefSeq" id="WP_341413308.1">
    <property type="nucleotide sequence ID" value="NZ_JBBUTH010000012.1"/>
</dbReference>
<dbReference type="InterPro" id="IPR052198">
    <property type="entry name" value="IorB_Oxidoreductase"/>
</dbReference>
<evidence type="ECO:0000259" key="2">
    <source>
        <dbReference type="Pfam" id="PF01558"/>
    </source>
</evidence>